<dbReference type="Proteomes" id="UP000271464">
    <property type="component" value="Unassembled WGS sequence"/>
</dbReference>
<organism evidence="1 4">
    <name type="scientific">Mycobacterium persicum</name>
    <dbReference type="NCBI Taxonomy" id="1487726"/>
    <lineage>
        <taxon>Bacteria</taxon>
        <taxon>Bacillati</taxon>
        <taxon>Actinomycetota</taxon>
        <taxon>Actinomycetes</taxon>
        <taxon>Mycobacteriales</taxon>
        <taxon>Mycobacteriaceae</taxon>
        <taxon>Mycobacterium</taxon>
    </lineage>
</organism>
<evidence type="ECO:0000313" key="3">
    <source>
        <dbReference type="Proteomes" id="UP000271464"/>
    </source>
</evidence>
<protein>
    <submittedName>
        <fullName evidence="1">Uncharacterized protein</fullName>
    </submittedName>
</protein>
<keyword evidence="3" id="KW-1185">Reference proteome</keyword>
<evidence type="ECO:0000313" key="2">
    <source>
        <dbReference type="EMBL" id="VAZ92488.1"/>
    </source>
</evidence>
<dbReference type="AlphaFoldDB" id="A0AB38US07"/>
<proteinExistence type="predicted"/>
<dbReference type="EMBL" id="UPHL01000057">
    <property type="protein sequence ID" value="VAZ83467.1"/>
    <property type="molecule type" value="Genomic_DNA"/>
</dbReference>
<gene>
    <name evidence="1" type="ORF">LAUMK42_02284</name>
    <name evidence="2" type="ORF">LAUMK4_02107</name>
</gene>
<name>A0AB38US07_9MYCO</name>
<comment type="caution">
    <text evidence="1">The sequence shown here is derived from an EMBL/GenBank/DDBJ whole genome shotgun (WGS) entry which is preliminary data.</text>
</comment>
<evidence type="ECO:0000313" key="4">
    <source>
        <dbReference type="Proteomes" id="UP000279331"/>
    </source>
</evidence>
<dbReference type="Proteomes" id="UP000279331">
    <property type="component" value="Unassembled WGS sequence"/>
</dbReference>
<sequence>MANGVDTLMLKMATGRVIVVGEVLLVMDNGPLTRTVDPMLDFR</sequence>
<evidence type="ECO:0000313" key="1">
    <source>
        <dbReference type="EMBL" id="VAZ83467.1"/>
    </source>
</evidence>
<accession>A0AB38US07</accession>
<reference evidence="3 4" key="1">
    <citation type="submission" date="2018-09" db="EMBL/GenBank/DDBJ databases">
        <authorList>
            <person name="Tagini F."/>
        </authorList>
    </citation>
    <scope>NUCLEOTIDE SEQUENCE [LARGE SCALE GENOMIC DNA]</scope>
    <source>
        <strain evidence="2 3">MK4</strain>
        <strain evidence="1 4">MK42</strain>
    </source>
</reference>
<dbReference type="EMBL" id="UPHM01000048">
    <property type="protein sequence ID" value="VAZ92488.1"/>
    <property type="molecule type" value="Genomic_DNA"/>
</dbReference>